<dbReference type="Pfam" id="PF06059">
    <property type="entry name" value="DUF930"/>
    <property type="match status" value="1"/>
</dbReference>
<gene>
    <name evidence="2" type="ORF">SAMN06265368_4787</name>
</gene>
<dbReference type="Proteomes" id="UP000219439">
    <property type="component" value="Unassembled WGS sequence"/>
</dbReference>
<feature type="transmembrane region" description="Helical" evidence="1">
    <location>
        <begin position="26"/>
        <end position="47"/>
    </location>
</feature>
<reference evidence="2 3" key="1">
    <citation type="submission" date="2017-09" db="EMBL/GenBank/DDBJ databases">
        <authorList>
            <person name="Ehlers B."/>
            <person name="Leendertz F.H."/>
        </authorList>
    </citation>
    <scope>NUCLEOTIDE SEQUENCE [LARGE SCALE GENOMIC DNA]</scope>
    <source>
        <strain evidence="2 3">DSM 18289</strain>
    </source>
</reference>
<organism evidence="2 3">
    <name type="scientific">Cohaesibacter gelatinilyticus</name>
    <dbReference type="NCBI Taxonomy" id="372072"/>
    <lineage>
        <taxon>Bacteria</taxon>
        <taxon>Pseudomonadati</taxon>
        <taxon>Pseudomonadota</taxon>
        <taxon>Alphaproteobacteria</taxon>
        <taxon>Hyphomicrobiales</taxon>
        <taxon>Cohaesibacteraceae</taxon>
    </lineage>
</organism>
<dbReference type="OrthoDB" id="9804158at2"/>
<protein>
    <recommendedName>
        <fullName evidence="4">DUF930 domain-containing protein</fullName>
    </recommendedName>
</protein>
<sequence>MQAFSTYSTGRASIAWYQLFSLEGSGFGLLAISFFLHLLFFLGMLWVPFGPLAEAEDEEEVSVTFVTIERPPPSLTKEAAIAEEIKKLDAKATSEVELVADPNGMIRPKQMLSGSTLAQGNNQKARLALKEIAADERLEQLCALEAMEQIQVHDKSMAPDLLLSYPFEEVAMKGNQLIARGATFFAKKKWYYLQYECELSTDGKEVSAFAFKIGNPVPRRMWESHNLVEEVIESAEDIERYNDKTRSEHGEAR</sequence>
<evidence type="ECO:0000256" key="1">
    <source>
        <dbReference type="SAM" id="Phobius"/>
    </source>
</evidence>
<dbReference type="InterPro" id="IPR009273">
    <property type="entry name" value="DUF930"/>
</dbReference>
<dbReference type="AlphaFoldDB" id="A0A285PIV8"/>
<name>A0A285PIV8_9HYPH</name>
<keyword evidence="1" id="KW-0812">Transmembrane</keyword>
<dbReference type="EMBL" id="OBEL01000010">
    <property type="protein sequence ID" value="SNZ21662.1"/>
    <property type="molecule type" value="Genomic_DNA"/>
</dbReference>
<keyword evidence="3" id="KW-1185">Reference proteome</keyword>
<accession>A0A285PIV8</accession>
<keyword evidence="1" id="KW-1133">Transmembrane helix</keyword>
<keyword evidence="1" id="KW-0472">Membrane</keyword>
<evidence type="ECO:0000313" key="3">
    <source>
        <dbReference type="Proteomes" id="UP000219439"/>
    </source>
</evidence>
<proteinExistence type="predicted"/>
<evidence type="ECO:0000313" key="2">
    <source>
        <dbReference type="EMBL" id="SNZ21662.1"/>
    </source>
</evidence>
<evidence type="ECO:0008006" key="4">
    <source>
        <dbReference type="Google" id="ProtNLM"/>
    </source>
</evidence>